<feature type="domain" description="PPM-type phosphatase" evidence="9">
    <location>
        <begin position="2"/>
        <end position="241"/>
    </location>
</feature>
<evidence type="ECO:0000259" key="9">
    <source>
        <dbReference type="PROSITE" id="PS51746"/>
    </source>
</evidence>
<dbReference type="InterPro" id="IPR001932">
    <property type="entry name" value="PPM-type_phosphatase-like_dom"/>
</dbReference>
<comment type="caution">
    <text evidence="10">The sequence shown here is derived from an EMBL/GenBank/DDBJ whole genome shotgun (WGS) entry which is preliminary data.</text>
</comment>
<dbReference type="SMART" id="SM00332">
    <property type="entry name" value="PP2Cc"/>
    <property type="match status" value="1"/>
</dbReference>
<evidence type="ECO:0000256" key="8">
    <source>
        <dbReference type="ARBA" id="ARBA00048336"/>
    </source>
</evidence>
<dbReference type="OrthoDB" id="9801841at2"/>
<dbReference type="InterPro" id="IPR015655">
    <property type="entry name" value="PP2C"/>
</dbReference>
<dbReference type="NCBIfam" id="NF033484">
    <property type="entry name" value="Stp1_PP2C_phos"/>
    <property type="match status" value="1"/>
</dbReference>
<dbReference type="SUPFAM" id="SSF81606">
    <property type="entry name" value="PP2C-like"/>
    <property type="match status" value="1"/>
</dbReference>
<comment type="catalytic activity">
    <reaction evidence="8">
        <text>O-phospho-L-threonyl-[protein] + H2O = L-threonyl-[protein] + phosphate</text>
        <dbReference type="Rhea" id="RHEA:47004"/>
        <dbReference type="Rhea" id="RHEA-COMP:11060"/>
        <dbReference type="Rhea" id="RHEA-COMP:11605"/>
        <dbReference type="ChEBI" id="CHEBI:15377"/>
        <dbReference type="ChEBI" id="CHEBI:30013"/>
        <dbReference type="ChEBI" id="CHEBI:43474"/>
        <dbReference type="ChEBI" id="CHEBI:61977"/>
        <dbReference type="EC" id="3.1.3.16"/>
    </reaction>
</comment>
<dbReference type="GO" id="GO:0046872">
    <property type="term" value="F:metal ion binding"/>
    <property type="evidence" value="ECO:0007669"/>
    <property type="project" value="UniProtKB-KW"/>
</dbReference>
<evidence type="ECO:0000256" key="4">
    <source>
        <dbReference type="ARBA" id="ARBA00022801"/>
    </source>
</evidence>
<evidence type="ECO:0000256" key="6">
    <source>
        <dbReference type="ARBA" id="ARBA00023211"/>
    </source>
</evidence>
<dbReference type="PROSITE" id="PS51746">
    <property type="entry name" value="PPM_2"/>
    <property type="match status" value="1"/>
</dbReference>
<evidence type="ECO:0000256" key="2">
    <source>
        <dbReference type="ARBA" id="ARBA00013081"/>
    </source>
</evidence>
<evidence type="ECO:0000256" key="7">
    <source>
        <dbReference type="ARBA" id="ARBA00047761"/>
    </source>
</evidence>
<dbReference type="Proteomes" id="UP000183700">
    <property type="component" value="Unassembled WGS sequence"/>
</dbReference>
<dbReference type="SMART" id="SM00331">
    <property type="entry name" value="PP2C_SIG"/>
    <property type="match status" value="1"/>
</dbReference>
<evidence type="ECO:0000256" key="1">
    <source>
        <dbReference type="ARBA" id="ARBA00001936"/>
    </source>
</evidence>
<dbReference type="PANTHER" id="PTHR47992">
    <property type="entry name" value="PROTEIN PHOSPHATASE"/>
    <property type="match status" value="1"/>
</dbReference>
<keyword evidence="11" id="KW-1185">Reference proteome</keyword>
<organism evidence="10 11">
    <name type="scientific">Enterococcus devriesei</name>
    <dbReference type="NCBI Taxonomy" id="319970"/>
    <lineage>
        <taxon>Bacteria</taxon>
        <taxon>Bacillati</taxon>
        <taxon>Bacillota</taxon>
        <taxon>Bacilli</taxon>
        <taxon>Lactobacillales</taxon>
        <taxon>Enterococcaceae</taxon>
        <taxon>Enterococcus</taxon>
    </lineage>
</organism>
<dbReference type="AlphaFoldDB" id="A0A1L8SSG5"/>
<dbReference type="EMBL" id="JXKM01000011">
    <property type="protein sequence ID" value="OJG34925.1"/>
    <property type="molecule type" value="Genomic_DNA"/>
</dbReference>
<keyword evidence="5" id="KW-0904">Protein phosphatase</keyword>
<keyword evidence="6" id="KW-0464">Manganese</keyword>
<dbReference type="EC" id="3.1.3.16" evidence="2"/>
<keyword evidence="4" id="KW-0378">Hydrolase</keyword>
<dbReference type="Pfam" id="PF13672">
    <property type="entry name" value="PP2C_2"/>
    <property type="match status" value="1"/>
</dbReference>
<comment type="cofactor">
    <cofactor evidence="1">
        <name>Mn(2+)</name>
        <dbReference type="ChEBI" id="CHEBI:29035"/>
    </cofactor>
</comment>
<dbReference type="GO" id="GO:0004722">
    <property type="term" value="F:protein serine/threonine phosphatase activity"/>
    <property type="evidence" value="ECO:0007669"/>
    <property type="project" value="UniProtKB-EC"/>
</dbReference>
<reference evidence="10 11" key="1">
    <citation type="submission" date="2014-12" db="EMBL/GenBank/DDBJ databases">
        <title>Draft genome sequences of 29 type strains of Enterococci.</title>
        <authorList>
            <person name="Zhong Z."/>
            <person name="Sun Z."/>
            <person name="Liu W."/>
            <person name="Zhang W."/>
            <person name="Zhang H."/>
        </authorList>
    </citation>
    <scope>NUCLEOTIDE SEQUENCE [LARGE SCALE GENOMIC DNA]</scope>
    <source>
        <strain evidence="10 11">DSM 22802</strain>
    </source>
</reference>
<evidence type="ECO:0000256" key="5">
    <source>
        <dbReference type="ARBA" id="ARBA00022912"/>
    </source>
</evidence>
<evidence type="ECO:0000256" key="3">
    <source>
        <dbReference type="ARBA" id="ARBA00022723"/>
    </source>
</evidence>
<dbReference type="RefSeq" id="WP_071863000.1">
    <property type="nucleotide sequence ID" value="NZ_CAURXW010000019.1"/>
</dbReference>
<dbReference type="CDD" id="cd00143">
    <property type="entry name" value="PP2Cc"/>
    <property type="match status" value="1"/>
</dbReference>
<comment type="catalytic activity">
    <reaction evidence="7">
        <text>O-phospho-L-seryl-[protein] + H2O = L-seryl-[protein] + phosphate</text>
        <dbReference type="Rhea" id="RHEA:20629"/>
        <dbReference type="Rhea" id="RHEA-COMP:9863"/>
        <dbReference type="Rhea" id="RHEA-COMP:11604"/>
        <dbReference type="ChEBI" id="CHEBI:15377"/>
        <dbReference type="ChEBI" id="CHEBI:29999"/>
        <dbReference type="ChEBI" id="CHEBI:43474"/>
        <dbReference type="ChEBI" id="CHEBI:83421"/>
        <dbReference type="EC" id="3.1.3.16"/>
    </reaction>
</comment>
<name>A0A1L8SSG5_9ENTE</name>
<keyword evidence="3" id="KW-0479">Metal-binding</keyword>
<dbReference type="STRING" id="319970.RV00_GL000642"/>
<dbReference type="Gene3D" id="3.60.40.10">
    <property type="entry name" value="PPM-type phosphatase domain"/>
    <property type="match status" value="1"/>
</dbReference>
<dbReference type="FunFam" id="3.60.40.10:FF:000002">
    <property type="entry name" value="Serine/threonine phosphatase stp"/>
    <property type="match status" value="1"/>
</dbReference>
<proteinExistence type="predicted"/>
<protein>
    <recommendedName>
        <fullName evidence="2">protein-serine/threonine phosphatase</fullName>
        <ecNumber evidence="2">3.1.3.16</ecNumber>
    </recommendedName>
</protein>
<sequence>MEIQFQSDIGRRRHTNQDYANVFTNQADMYLAILADGMGGHLAGDVASKMAVDGLGAAWSTSTISQPEEASQWFLQEIQKVNEAIYQEGITHPEMQGMGTTIVSAALLNETFVLAHVGDSRAYLIQNDQLKQLTDDHSLVNELLKSGEITAEMAATHPQKNILTRSVGVSGQVKIDVSHHHCQANDYLLLCSDGLTNMVSEADILSVVTSDQTLESKTKQLISAANEAGGADNITVLLIHFEGAACP</sequence>
<evidence type="ECO:0000313" key="10">
    <source>
        <dbReference type="EMBL" id="OJG34925.1"/>
    </source>
</evidence>
<evidence type="ECO:0000313" key="11">
    <source>
        <dbReference type="Proteomes" id="UP000183700"/>
    </source>
</evidence>
<dbReference type="InterPro" id="IPR036457">
    <property type="entry name" value="PPM-type-like_dom_sf"/>
</dbReference>
<gene>
    <name evidence="10" type="ORF">RV00_GL000642</name>
</gene>
<accession>A0A1L8SSG5</accession>